<dbReference type="EMBL" id="FOSQ01000002">
    <property type="protein sequence ID" value="SFK38305.1"/>
    <property type="molecule type" value="Genomic_DNA"/>
</dbReference>
<dbReference type="SUPFAM" id="SSF100950">
    <property type="entry name" value="NagB/RpiA/CoA transferase-like"/>
    <property type="match status" value="1"/>
</dbReference>
<accession>A0A1I3Z2P0</accession>
<dbReference type="STRING" id="1123062.SAMN02745775_10288"/>
<dbReference type="Gene3D" id="3.40.50.1360">
    <property type="match status" value="1"/>
</dbReference>
<dbReference type="RefSeq" id="WP_092957854.1">
    <property type="nucleotide sequence ID" value="NZ_FOSQ01000002.1"/>
</dbReference>
<dbReference type="InterPro" id="IPR037171">
    <property type="entry name" value="NagB/RpiA_transferase-like"/>
</dbReference>
<evidence type="ECO:0000313" key="1">
    <source>
        <dbReference type="EMBL" id="SFK38305.1"/>
    </source>
</evidence>
<gene>
    <name evidence="1" type="ORF">SAMN02745775_10288</name>
</gene>
<evidence type="ECO:0000313" key="2">
    <source>
        <dbReference type="Proteomes" id="UP000199473"/>
    </source>
</evidence>
<dbReference type="Proteomes" id="UP000199473">
    <property type="component" value="Unassembled WGS sequence"/>
</dbReference>
<dbReference type="AlphaFoldDB" id="A0A1I3Z2P0"/>
<organism evidence="1 2">
    <name type="scientific">Falsiroseomonas stagni DSM 19981</name>
    <dbReference type="NCBI Taxonomy" id="1123062"/>
    <lineage>
        <taxon>Bacteria</taxon>
        <taxon>Pseudomonadati</taxon>
        <taxon>Pseudomonadota</taxon>
        <taxon>Alphaproteobacteria</taxon>
        <taxon>Acetobacterales</taxon>
        <taxon>Roseomonadaceae</taxon>
        <taxon>Falsiroseomonas</taxon>
    </lineage>
</organism>
<dbReference type="PANTHER" id="PTHR42892">
    <property type="entry name" value="GLUCOSAMINE-6-PHOSPHATE DEAMINASE-LIKE PROTEIN BT_0258-RELATED"/>
    <property type="match status" value="1"/>
</dbReference>
<reference evidence="1 2" key="1">
    <citation type="submission" date="2016-10" db="EMBL/GenBank/DDBJ databases">
        <authorList>
            <person name="de Groot N.N."/>
        </authorList>
    </citation>
    <scope>NUCLEOTIDE SEQUENCE [LARGE SCALE GENOMIC DNA]</scope>
    <source>
        <strain evidence="1 2">DSM 19981</strain>
    </source>
</reference>
<dbReference type="PANTHER" id="PTHR42892:SF1">
    <property type="entry name" value="GLUCOSAMINE-6-PHOSPHATE ISOMERASE"/>
    <property type="match status" value="1"/>
</dbReference>
<sequence>MTSSAREDWLATPGEALGRGTGIGFSVVEDRAALVQEFARQMLAEFAEARAAGRQRVLFIVPVGPTGQYEILADFCMAQRLSLRGLTLLGMDEYLAPDGDWIAEADPLSFRGHLRRHLVERMDHELAPRIIFPHPHRLAEPAAEIAAHGGVDVCFGGVGMCGHIAFNEPPEPGEVVSVEAFAARPTRVLRLSRETRTINAVTATGGDIALLPDQAVTVGMREILSARRIRLFLHRPWQRGVVRRMMHGPVTAAVPASLIQRHGDVAVVATRDVLPSPVPAIG</sequence>
<protein>
    <submittedName>
        <fullName evidence="1">Glucosamine-6-phosphate deaminase</fullName>
    </submittedName>
</protein>
<dbReference type="OrthoDB" id="9791139at2"/>
<proteinExistence type="predicted"/>
<dbReference type="InterPro" id="IPR052960">
    <property type="entry name" value="GlcN6P_deaminase-like"/>
</dbReference>
<name>A0A1I3Z2P0_9PROT</name>
<keyword evidence="2" id="KW-1185">Reference proteome</keyword>